<dbReference type="SMART" id="SM00928">
    <property type="entry name" value="NADH_4Fe-4S"/>
    <property type="match status" value="1"/>
</dbReference>
<dbReference type="InterPro" id="IPR001949">
    <property type="entry name" value="NADH-UbQ_OxRdtase_51kDa_CS"/>
</dbReference>
<evidence type="ECO:0000259" key="6">
    <source>
        <dbReference type="SMART" id="SM00928"/>
    </source>
</evidence>
<keyword evidence="3" id="KW-0479">Metal-binding</keyword>
<dbReference type="Pfam" id="PF01512">
    <property type="entry name" value="Complex1_51K"/>
    <property type="match status" value="1"/>
</dbReference>
<dbReference type="PATRIC" id="fig|1423734.3.peg.1791"/>
<dbReference type="SUPFAM" id="SSF140490">
    <property type="entry name" value="Nqo1C-terminal domain-like"/>
    <property type="match status" value="1"/>
</dbReference>
<evidence type="ECO:0000313" key="7">
    <source>
        <dbReference type="EMBL" id="KRM30636.1"/>
    </source>
</evidence>
<dbReference type="PANTHER" id="PTHR43578:SF3">
    <property type="entry name" value="NADH-QUINONE OXIDOREDUCTASE SUBUNIT F"/>
    <property type="match status" value="1"/>
</dbReference>
<dbReference type="PROSITE" id="PS00645">
    <property type="entry name" value="COMPLEX1_51K_2"/>
    <property type="match status" value="1"/>
</dbReference>
<dbReference type="InterPro" id="IPR037225">
    <property type="entry name" value="Nuo51_FMN-bd_sf"/>
</dbReference>
<keyword evidence="5" id="KW-0411">Iron-sulfur</keyword>
<dbReference type="Proteomes" id="UP000051236">
    <property type="component" value="Unassembled WGS sequence"/>
</dbReference>
<dbReference type="PANTHER" id="PTHR43578">
    <property type="entry name" value="NADH-QUINONE OXIDOREDUCTASE SUBUNIT F"/>
    <property type="match status" value="1"/>
</dbReference>
<evidence type="ECO:0000256" key="2">
    <source>
        <dbReference type="ARBA" id="ARBA00022485"/>
    </source>
</evidence>
<dbReference type="GO" id="GO:0008137">
    <property type="term" value="F:NADH dehydrogenase (ubiquinone) activity"/>
    <property type="evidence" value="ECO:0007669"/>
    <property type="project" value="InterPro"/>
</dbReference>
<evidence type="ECO:0000256" key="1">
    <source>
        <dbReference type="ARBA" id="ARBA00007523"/>
    </source>
</evidence>
<dbReference type="RefSeq" id="WP_035450591.1">
    <property type="nucleotide sequence ID" value="NZ_AZGA01000088.1"/>
</dbReference>
<keyword evidence="4" id="KW-0408">Iron</keyword>
<evidence type="ECO:0000313" key="8">
    <source>
        <dbReference type="Proteomes" id="UP000051236"/>
    </source>
</evidence>
<dbReference type="SUPFAM" id="SSF142984">
    <property type="entry name" value="Nqo1 middle domain-like"/>
    <property type="match status" value="1"/>
</dbReference>
<dbReference type="Gene3D" id="3.10.20.600">
    <property type="match status" value="1"/>
</dbReference>
<dbReference type="FunFam" id="3.40.50.11540:FF:000001">
    <property type="entry name" value="NADH dehydrogenase [ubiquinone] flavoprotein 1, mitochondrial"/>
    <property type="match status" value="1"/>
</dbReference>
<protein>
    <submittedName>
        <fullName evidence="7">NAD-dependent formate dehydrogenase, beta subunit</fullName>
    </submittedName>
</protein>
<dbReference type="GO" id="GO:0010181">
    <property type="term" value="F:FMN binding"/>
    <property type="evidence" value="ECO:0007669"/>
    <property type="project" value="InterPro"/>
</dbReference>
<dbReference type="InterPro" id="IPR011538">
    <property type="entry name" value="Nuo51_FMN-bd"/>
</dbReference>
<reference evidence="7 8" key="1">
    <citation type="journal article" date="2015" name="Genome Announc.">
        <title>Expanding the biotechnology potential of lactobacilli through comparative genomics of 213 strains and associated genera.</title>
        <authorList>
            <person name="Sun Z."/>
            <person name="Harris H.M."/>
            <person name="McCann A."/>
            <person name="Guo C."/>
            <person name="Argimon S."/>
            <person name="Zhang W."/>
            <person name="Yang X."/>
            <person name="Jeffery I.B."/>
            <person name="Cooney J.C."/>
            <person name="Kagawa T.F."/>
            <person name="Liu W."/>
            <person name="Song Y."/>
            <person name="Salvetti E."/>
            <person name="Wrobel A."/>
            <person name="Rasinkangas P."/>
            <person name="Parkhill J."/>
            <person name="Rea M.C."/>
            <person name="O'Sullivan O."/>
            <person name="Ritari J."/>
            <person name="Douillard F.P."/>
            <person name="Paul Ross R."/>
            <person name="Yang R."/>
            <person name="Briner A.E."/>
            <person name="Felis G.E."/>
            <person name="de Vos W.M."/>
            <person name="Barrangou R."/>
            <person name="Klaenhammer T.R."/>
            <person name="Caufield P.W."/>
            <person name="Cui Y."/>
            <person name="Zhang H."/>
            <person name="O'Toole P.W."/>
        </authorList>
    </citation>
    <scope>NUCLEOTIDE SEQUENCE [LARGE SCALE GENOMIC DNA]</scope>
    <source>
        <strain evidence="7 8">DSM 18527</strain>
    </source>
</reference>
<comment type="caution">
    <text evidence="7">The sequence shown here is derived from an EMBL/GenBank/DDBJ whole genome shotgun (WGS) entry which is preliminary data.</text>
</comment>
<dbReference type="SUPFAM" id="SSF142019">
    <property type="entry name" value="Nqo1 FMN-binding domain-like"/>
    <property type="match status" value="1"/>
</dbReference>
<dbReference type="GO" id="GO:0046872">
    <property type="term" value="F:metal ion binding"/>
    <property type="evidence" value="ECO:0007669"/>
    <property type="project" value="UniProtKB-KW"/>
</dbReference>
<dbReference type="EMBL" id="AZGA01000088">
    <property type="protein sequence ID" value="KRM30636.1"/>
    <property type="molecule type" value="Genomic_DNA"/>
</dbReference>
<dbReference type="GO" id="GO:0051539">
    <property type="term" value="F:4 iron, 4 sulfur cluster binding"/>
    <property type="evidence" value="ECO:0007669"/>
    <property type="project" value="UniProtKB-KW"/>
</dbReference>
<dbReference type="InterPro" id="IPR019575">
    <property type="entry name" value="Nuop51_4Fe4S-bd"/>
</dbReference>
<dbReference type="OrthoDB" id="9761899at2"/>
<dbReference type="STRING" id="1423734.FC83_GL001772"/>
<organism evidence="7 8">
    <name type="scientific">Agrilactobacillus composti DSM 18527 = JCM 14202</name>
    <dbReference type="NCBI Taxonomy" id="1423734"/>
    <lineage>
        <taxon>Bacteria</taxon>
        <taxon>Bacillati</taxon>
        <taxon>Bacillota</taxon>
        <taxon>Bacilli</taxon>
        <taxon>Lactobacillales</taxon>
        <taxon>Lactobacillaceae</taxon>
        <taxon>Agrilactobacillus</taxon>
    </lineage>
</organism>
<evidence type="ECO:0000256" key="5">
    <source>
        <dbReference type="ARBA" id="ARBA00023014"/>
    </source>
</evidence>
<proteinExistence type="inferred from homology"/>
<name>X0PLI1_9LACO</name>
<dbReference type="AlphaFoldDB" id="X0PLI1"/>
<evidence type="ECO:0000256" key="4">
    <source>
        <dbReference type="ARBA" id="ARBA00023004"/>
    </source>
</evidence>
<dbReference type="Gene3D" id="1.20.1440.230">
    <property type="entry name" value="NADH-ubiquinone oxidoreductase 51kDa subunit, iron-sulphur binding domain"/>
    <property type="match status" value="1"/>
</dbReference>
<comment type="similarity">
    <text evidence="1">Belongs to the complex I 51 kDa subunit family.</text>
</comment>
<sequence length="433" mass="46791">MLKRNAPVLTARFEAMRDDPTDVAHYRQLGGYEGLASVIDMGREQALDELDAAALLGRGGAAYPAGRKWRHLYNAAGETKYIVCNGDEGEPGTFKDKALVESDPLAVIEGMTIAGYEFKAQQGYIYIRGEYRHLRAIFNQALENARAAGLLGDHILGMADFNYDIRVISGAGAYVCGESSALLNSIEGKTGRPRVKPPHLADVGLYLKPTLVNNVESYASIPVIMREGGQAFRHLGTPGGGGTKLICLTGHVKNRGLYEVDLGTPLEDILYSEKFGGGSSTGRPLKFIHFGGQSGSIGAADQLHDCLYSYEDLKTRGLAIGSGAIVAMDDSVGIVDYLTSVANFFAHESCGKCTPCRIGTLRILELLEKFQQKAGVPGDLAVFENMVTHVTQLSACGLGQSVGKPMLSGYELFPEEFKQAINWQTVERKEVAW</sequence>
<dbReference type="InterPro" id="IPR037207">
    <property type="entry name" value="Nuop51_4Fe4S-bd_sf"/>
</dbReference>
<feature type="domain" description="NADH-ubiquinone oxidoreductase 51kDa subunit iron-sulphur binding" evidence="6">
    <location>
        <begin position="335"/>
        <end position="380"/>
    </location>
</feature>
<keyword evidence="2" id="KW-0004">4Fe-4S</keyword>
<gene>
    <name evidence="7" type="ORF">FC83_GL001772</name>
</gene>
<dbReference type="Pfam" id="PF10589">
    <property type="entry name" value="NADH_4Fe-4S"/>
    <property type="match status" value="1"/>
</dbReference>
<dbReference type="Gene3D" id="3.40.50.11540">
    <property type="entry name" value="NADH-ubiquinone oxidoreductase 51kDa subunit"/>
    <property type="match status" value="1"/>
</dbReference>
<dbReference type="eggNOG" id="COG1894">
    <property type="taxonomic scope" value="Bacteria"/>
</dbReference>
<accession>X0PLI1</accession>
<evidence type="ECO:0000256" key="3">
    <source>
        <dbReference type="ARBA" id="ARBA00022723"/>
    </source>
</evidence>
<keyword evidence="8" id="KW-1185">Reference proteome</keyword>